<feature type="region of interest" description="Disordered" evidence="9">
    <location>
        <begin position="1060"/>
        <end position="1079"/>
    </location>
</feature>
<dbReference type="InterPro" id="IPR029052">
    <property type="entry name" value="Metallo-depent_PP-like"/>
</dbReference>
<dbReference type="STRING" id="595528.A0A0D2WMA0"/>
<feature type="transmembrane region" description="Helical" evidence="10">
    <location>
        <begin position="822"/>
        <end position="845"/>
    </location>
</feature>
<feature type="chain" id="PRO_5002254478" description="G-protein coupled receptors family 3 profile domain-containing protein" evidence="11">
    <location>
        <begin position="28"/>
        <end position="1175"/>
    </location>
</feature>
<dbReference type="OMA" id="LAPCAND"/>
<dbReference type="GO" id="GO:0004930">
    <property type="term" value="F:G protein-coupled receptor activity"/>
    <property type="evidence" value="ECO:0007669"/>
    <property type="project" value="UniProtKB-KW"/>
</dbReference>
<dbReference type="InterPro" id="IPR006179">
    <property type="entry name" value="5_nucleotidase/apyrase"/>
</dbReference>
<accession>A0A0D2WMA0</accession>
<dbReference type="Pfam" id="PF02872">
    <property type="entry name" value="5_nucleotid_C"/>
    <property type="match status" value="1"/>
</dbReference>
<evidence type="ECO:0000256" key="7">
    <source>
        <dbReference type="ARBA" id="ARBA00023136"/>
    </source>
</evidence>
<evidence type="ECO:0000256" key="5">
    <source>
        <dbReference type="ARBA" id="ARBA00022989"/>
    </source>
</evidence>
<keyword evidence="8" id="KW-0807">Transducer</keyword>
<dbReference type="eggNOG" id="KOG4418">
    <property type="taxonomic scope" value="Eukaryota"/>
</dbReference>
<feature type="transmembrane region" description="Helical" evidence="10">
    <location>
        <begin position="785"/>
        <end position="810"/>
    </location>
</feature>
<evidence type="ECO:0000256" key="9">
    <source>
        <dbReference type="SAM" id="MobiDB-lite"/>
    </source>
</evidence>
<dbReference type="GO" id="GO:0005886">
    <property type="term" value="C:plasma membrane"/>
    <property type="evidence" value="ECO:0007669"/>
    <property type="project" value="UniProtKB-SubCell"/>
</dbReference>
<dbReference type="GO" id="GO:0009166">
    <property type="term" value="P:nucleotide catabolic process"/>
    <property type="evidence" value="ECO:0007669"/>
    <property type="project" value="InterPro"/>
</dbReference>
<dbReference type="PhylomeDB" id="A0A0D2WMA0"/>
<feature type="region of interest" description="Disordered" evidence="9">
    <location>
        <begin position="1097"/>
        <end position="1124"/>
    </location>
</feature>
<comment type="similarity">
    <text evidence="2">Belongs to the 5'-nucleotidase family.</text>
</comment>
<evidence type="ECO:0000256" key="2">
    <source>
        <dbReference type="ARBA" id="ARBA00006654"/>
    </source>
</evidence>
<dbReference type="SUPFAM" id="SSF57184">
    <property type="entry name" value="Growth factor receptor domain"/>
    <property type="match status" value="1"/>
</dbReference>
<feature type="transmembrane region" description="Helical" evidence="10">
    <location>
        <begin position="857"/>
        <end position="875"/>
    </location>
</feature>
<evidence type="ECO:0000256" key="1">
    <source>
        <dbReference type="ARBA" id="ARBA00004651"/>
    </source>
</evidence>
<dbReference type="PANTHER" id="PTHR11575:SF24">
    <property type="entry name" value="5'-NUCLEOTIDASE"/>
    <property type="match status" value="1"/>
</dbReference>
<feature type="domain" description="G-protein coupled receptors family 3 profile" evidence="12">
    <location>
        <begin position="787"/>
        <end position="1031"/>
    </location>
</feature>
<reference evidence="14" key="1">
    <citation type="submission" date="2011-02" db="EMBL/GenBank/DDBJ databases">
        <title>The Genome Sequence of Capsaspora owczarzaki ATCC 30864.</title>
        <authorList>
            <person name="Russ C."/>
            <person name="Cuomo C."/>
            <person name="Burger G."/>
            <person name="Gray M.W."/>
            <person name="Holland P.W.H."/>
            <person name="King N."/>
            <person name="Lang F.B.F."/>
            <person name="Roger A.J."/>
            <person name="Ruiz-Trillo I."/>
            <person name="Young S.K."/>
            <person name="Zeng Q."/>
            <person name="Gargeya S."/>
            <person name="Alvarado L."/>
            <person name="Berlin A."/>
            <person name="Chapman S.B."/>
            <person name="Chen Z."/>
            <person name="Freedman E."/>
            <person name="Gellesch M."/>
            <person name="Goldberg J."/>
            <person name="Griggs A."/>
            <person name="Gujja S."/>
            <person name="Heilman E."/>
            <person name="Heiman D."/>
            <person name="Howarth C."/>
            <person name="Mehta T."/>
            <person name="Neiman D."/>
            <person name="Pearson M."/>
            <person name="Roberts A."/>
            <person name="Saif S."/>
            <person name="Shea T."/>
            <person name="Shenoy N."/>
            <person name="Sisk P."/>
            <person name="Stolte C."/>
            <person name="Sykes S."/>
            <person name="White J."/>
            <person name="Yandava C."/>
            <person name="Haas B."/>
            <person name="Nusbaum C."/>
            <person name="Birren B."/>
        </authorList>
    </citation>
    <scope>NUCLEOTIDE SEQUENCE</scope>
    <source>
        <strain evidence="14">ATCC 30864</strain>
    </source>
</reference>
<protein>
    <recommendedName>
        <fullName evidence="12">G-protein coupled receptors family 3 profile domain-containing protein</fullName>
    </recommendedName>
</protein>
<comment type="subcellular location">
    <subcellularLocation>
        <location evidence="1">Cell membrane</location>
        <topology evidence="1">Multi-pass membrane protein</topology>
    </subcellularLocation>
</comment>
<dbReference type="InParanoid" id="A0A0D2WMA0"/>
<feature type="transmembrane region" description="Helical" evidence="10">
    <location>
        <begin position="939"/>
        <end position="960"/>
    </location>
</feature>
<feature type="transmembrane region" description="Helical" evidence="10">
    <location>
        <begin position="1012"/>
        <end position="1031"/>
    </location>
</feature>
<name>A0A0D2WMA0_CAPO3</name>
<dbReference type="InterPro" id="IPR011641">
    <property type="entry name" value="Tyr-kin_ephrin_A/B_rcpt-like"/>
</dbReference>
<dbReference type="SUPFAM" id="SSF55816">
    <property type="entry name" value="5'-nucleotidase (syn. UDP-sugar hydrolase), C-terminal domain"/>
    <property type="match status" value="1"/>
</dbReference>
<evidence type="ECO:0000259" key="12">
    <source>
        <dbReference type="PROSITE" id="PS50259"/>
    </source>
</evidence>
<evidence type="ECO:0000256" key="6">
    <source>
        <dbReference type="ARBA" id="ARBA00023040"/>
    </source>
</evidence>
<dbReference type="EMBL" id="KE346362">
    <property type="protein sequence ID" value="KJE91238.1"/>
    <property type="molecule type" value="Genomic_DNA"/>
</dbReference>
<keyword evidence="11" id="KW-0732">Signal</keyword>
<dbReference type="InterPro" id="IPR036907">
    <property type="entry name" value="5'-Nucleotdase_C_sf"/>
</dbReference>
<dbReference type="InterPro" id="IPR009030">
    <property type="entry name" value="Growth_fac_rcpt_cys_sf"/>
</dbReference>
<evidence type="ECO:0000256" key="3">
    <source>
        <dbReference type="ARBA" id="ARBA00022475"/>
    </source>
</evidence>
<dbReference type="SMART" id="SM01411">
    <property type="entry name" value="Ephrin_rec_like"/>
    <property type="match status" value="1"/>
</dbReference>
<keyword evidence="7 10" id="KW-0472">Membrane</keyword>
<evidence type="ECO:0000256" key="11">
    <source>
        <dbReference type="SAM" id="SignalP"/>
    </source>
</evidence>
<dbReference type="GO" id="GO:0016787">
    <property type="term" value="F:hydrolase activity"/>
    <property type="evidence" value="ECO:0007669"/>
    <property type="project" value="InterPro"/>
</dbReference>
<evidence type="ECO:0000256" key="8">
    <source>
        <dbReference type="ARBA" id="ARBA00023224"/>
    </source>
</evidence>
<dbReference type="AlphaFoldDB" id="A0A0D2WMA0"/>
<dbReference type="Gene3D" id="2.10.50.10">
    <property type="entry name" value="Tumor Necrosis Factor Receptor, subunit A, domain 2"/>
    <property type="match status" value="1"/>
</dbReference>
<dbReference type="Pfam" id="PF07699">
    <property type="entry name" value="Ephrin_rec_like"/>
    <property type="match status" value="1"/>
</dbReference>
<dbReference type="Gene3D" id="3.60.21.10">
    <property type="match status" value="1"/>
</dbReference>
<evidence type="ECO:0000313" key="13">
    <source>
        <dbReference type="EMBL" id="KJE91238.1"/>
    </source>
</evidence>
<keyword evidence="6" id="KW-0675">Receptor</keyword>
<feature type="signal peptide" evidence="11">
    <location>
        <begin position="1"/>
        <end position="27"/>
    </location>
</feature>
<gene>
    <name evidence="13" type="ORF">CAOG_002403</name>
</gene>
<evidence type="ECO:0000256" key="10">
    <source>
        <dbReference type="SAM" id="Phobius"/>
    </source>
</evidence>
<dbReference type="InterPro" id="IPR008334">
    <property type="entry name" value="5'-Nucleotdase_C"/>
</dbReference>
<sequence>MHTTHKRFRAALLCGLALGLLAGPATASGGTPFNFTILHTSYVDGRVEPNADGGGGFARFKTLFDQVRSQNSVNATLVINPYNFLGTETFFQVFRATSKLTNYTNEVGFDFLGMGAGELFYGPDTLNNFLTNCTATMVATNIDVKASHALASRIKSSVTKSVFIGGVERKIGIVGRAEESICSRATCGLVVVTKEAIGAISSAVASLRASGVDLVIMHSSAGISADTTLAAAVNGIDVIISNDMSMSNTIAGAAGPYPRTVLSPSGKPVIIVSTFETTSYIGQLRIQVNPSTGTVTFLEGDSRFLAPCANDAAPTSNCTAQNTAIAASIAADSLTIASQLDIVIGWNTNTLPGDTHMMCRDGECALGNLVADAMRWQMNGACDIAFVNGGSIRAPLQAGNVTQRLINQVIPFANTISTFILQGSVLLDTFQYSTALIGRNPAPSGTGRFFQVSGMKSIINTANPDGAKLVRLQVQNRFKQFEDVNPNQLYYCCTNDFERRGGDGYTMLLNKAAQVDDNGPPLVSAIQAYIMQYTPVAFALEGRISIVNQTNTPPVVGTTCQYAQTLSAESGSFVDFCSFSNATRTATSVTLTLALPSTKRSFKLNLSGITLSGADLLTVRAANASTPLQYFVDGEYQPASFTAVSGLPSFDLTFISNSAQIQFVSSSAISDAHGLAMNYVSSPFCPAGFVLGSGSQCSPCGLGTYSIAGDTDCTACLPGYISTTLGSKNCTVCPNGFYQPESAQSRCLEATGGRVTPSPTRAVCLDGYLFNIDNGLCVPEQERNVGVTAVFVAFTAVFVIMIGLFAFSLYRHSNLKVFKGASPIFLNLILVGTLIALGSCFATFSEVTEASCAVRQWFFHLGFALAFGSLYLKVQRISIIVNIKSSRILNLKDTQLLYKLGLMMLLMSIYLIIWTAVNAPVPEVFFNSDEYYYVCSDSWWSHALLIVELLLMLTGVYLAYRVRNAPAGFNEAKLVGFSVYNWLTLAVVLNIVRLTTTPTLDAKSALEALNVFLTSFVMVCVLFIPKIYMVVTGRGNEIQWSSNTVVPGPSNVVMHKSALAPTGTTTPESPRSFKMTGAQATSQATYVDATTVAGTAMGDELDDDDSSDKSSDRSSNRSSASTVTQLRAELEQLKAENQALRTRIQELDGGRAIQVCVQGSEVAATSTTDEGATRV</sequence>
<keyword evidence="4 10" id="KW-0812">Transmembrane</keyword>
<dbReference type="SUPFAM" id="SSF56300">
    <property type="entry name" value="Metallo-dependent phosphatases"/>
    <property type="match status" value="1"/>
</dbReference>
<dbReference type="eggNOG" id="KOG4419">
    <property type="taxonomic scope" value="Eukaryota"/>
</dbReference>
<dbReference type="CDD" id="cd15293">
    <property type="entry name" value="7tmC_GPR158-like"/>
    <property type="match status" value="1"/>
</dbReference>
<keyword evidence="6" id="KW-0297">G-protein coupled receptor</keyword>
<feature type="transmembrane region" description="Helical" evidence="10">
    <location>
        <begin position="896"/>
        <end position="919"/>
    </location>
</feature>
<evidence type="ECO:0000256" key="4">
    <source>
        <dbReference type="ARBA" id="ARBA00022692"/>
    </source>
</evidence>
<dbReference type="InterPro" id="IPR017979">
    <property type="entry name" value="GPCR_3_CS"/>
</dbReference>
<dbReference type="InterPro" id="IPR017978">
    <property type="entry name" value="GPCR_3_C"/>
</dbReference>
<dbReference type="PANTHER" id="PTHR11575">
    <property type="entry name" value="5'-NUCLEOTIDASE-RELATED"/>
    <property type="match status" value="1"/>
</dbReference>
<proteinExistence type="inferred from homology"/>
<dbReference type="PRINTS" id="PR01607">
    <property type="entry name" value="APYRASEFAMLY"/>
</dbReference>
<dbReference type="Proteomes" id="UP000008743">
    <property type="component" value="Unassembled WGS sequence"/>
</dbReference>
<dbReference type="PROSITE" id="PS50259">
    <property type="entry name" value="G_PROTEIN_RECEP_F3_4"/>
    <property type="match status" value="1"/>
</dbReference>
<feature type="transmembrane region" description="Helical" evidence="10">
    <location>
        <begin position="972"/>
        <end position="992"/>
    </location>
</feature>
<dbReference type="RefSeq" id="XP_004349153.1">
    <property type="nucleotide sequence ID" value="XM_004349103.2"/>
</dbReference>
<dbReference type="PROSITE" id="PS00981">
    <property type="entry name" value="G_PROTEIN_RECEP_F3_3"/>
    <property type="match status" value="1"/>
</dbReference>
<evidence type="ECO:0000313" key="14">
    <source>
        <dbReference type="Proteomes" id="UP000008743"/>
    </source>
</evidence>
<dbReference type="Pfam" id="PF00003">
    <property type="entry name" value="7tm_3"/>
    <property type="match status" value="1"/>
</dbReference>
<organism evidence="13 14">
    <name type="scientific">Capsaspora owczarzaki (strain ATCC 30864)</name>
    <dbReference type="NCBI Taxonomy" id="595528"/>
    <lineage>
        <taxon>Eukaryota</taxon>
        <taxon>Filasterea</taxon>
        <taxon>Capsaspora</taxon>
    </lineage>
</organism>
<dbReference type="Gene3D" id="3.90.780.10">
    <property type="entry name" value="5'-Nucleotidase, C-terminal domain"/>
    <property type="match status" value="1"/>
</dbReference>
<dbReference type="OrthoDB" id="10252235at2759"/>
<keyword evidence="5 10" id="KW-1133">Transmembrane helix</keyword>
<keyword evidence="14" id="KW-1185">Reference proteome</keyword>
<keyword evidence="3" id="KW-1003">Cell membrane</keyword>